<dbReference type="InterPro" id="IPR017853">
    <property type="entry name" value="GH"/>
</dbReference>
<dbReference type="SMART" id="SM00813">
    <property type="entry name" value="Alpha-L-AF_C"/>
    <property type="match status" value="1"/>
</dbReference>
<dbReference type="Pfam" id="PF22848">
    <property type="entry name" value="ASD1_dom"/>
    <property type="match status" value="1"/>
</dbReference>
<dbReference type="GO" id="GO:0046373">
    <property type="term" value="P:L-arabinose metabolic process"/>
    <property type="evidence" value="ECO:0007669"/>
    <property type="project" value="InterPro"/>
</dbReference>
<evidence type="ECO:0000313" key="9">
    <source>
        <dbReference type="EMBL" id="NML39582.1"/>
    </source>
</evidence>
<comment type="caution">
    <text evidence="9">The sequence shown here is derived from an EMBL/GenBank/DDBJ whole genome shotgun (WGS) entry which is preliminary data.</text>
</comment>
<feature type="signal peptide" evidence="7">
    <location>
        <begin position="1"/>
        <end position="23"/>
    </location>
</feature>
<gene>
    <name evidence="9" type="ORF">HHL17_20445</name>
</gene>
<dbReference type="InterPro" id="IPR010720">
    <property type="entry name" value="Alpha-L-AF_C"/>
</dbReference>
<keyword evidence="5" id="KW-0378">Hydrolase</keyword>
<keyword evidence="4 7" id="KW-0732">Signal</keyword>
<dbReference type="Pfam" id="PF06964">
    <property type="entry name" value="Alpha-L-AF_C"/>
    <property type="match status" value="1"/>
</dbReference>
<feature type="chain" id="PRO_5032761833" description="non-reducing end alpha-L-arabinofuranosidase" evidence="7">
    <location>
        <begin position="24"/>
        <end position="659"/>
    </location>
</feature>
<organism evidence="9 10">
    <name type="scientific">Chitinophaga fulva</name>
    <dbReference type="NCBI Taxonomy" id="2728842"/>
    <lineage>
        <taxon>Bacteria</taxon>
        <taxon>Pseudomonadati</taxon>
        <taxon>Bacteroidota</taxon>
        <taxon>Chitinophagia</taxon>
        <taxon>Chitinophagales</taxon>
        <taxon>Chitinophagaceae</taxon>
        <taxon>Chitinophaga</taxon>
    </lineage>
</organism>
<dbReference type="SUPFAM" id="SSF49785">
    <property type="entry name" value="Galactose-binding domain-like"/>
    <property type="match status" value="1"/>
</dbReference>
<evidence type="ECO:0000256" key="2">
    <source>
        <dbReference type="ARBA" id="ARBA00007186"/>
    </source>
</evidence>
<evidence type="ECO:0000256" key="7">
    <source>
        <dbReference type="SAM" id="SignalP"/>
    </source>
</evidence>
<accession>A0A848GR89</accession>
<dbReference type="InterPro" id="IPR051563">
    <property type="entry name" value="Glycosyl_Hydrolase_51"/>
</dbReference>
<dbReference type="SUPFAM" id="SSF51011">
    <property type="entry name" value="Glycosyl hydrolase domain"/>
    <property type="match status" value="1"/>
</dbReference>
<dbReference type="InterPro" id="IPR055235">
    <property type="entry name" value="ASD1_cat"/>
</dbReference>
<evidence type="ECO:0000256" key="5">
    <source>
        <dbReference type="ARBA" id="ARBA00022801"/>
    </source>
</evidence>
<dbReference type="EC" id="3.2.1.55" evidence="3"/>
<dbReference type="PANTHER" id="PTHR31776:SF0">
    <property type="entry name" value="ALPHA-L-ARABINOFURANOSIDASE 1"/>
    <property type="match status" value="1"/>
</dbReference>
<dbReference type="GO" id="GO:0046556">
    <property type="term" value="F:alpha-L-arabinofuranosidase activity"/>
    <property type="evidence" value="ECO:0007669"/>
    <property type="project" value="UniProtKB-EC"/>
</dbReference>
<dbReference type="EMBL" id="JABBGC010000002">
    <property type="protein sequence ID" value="NML39582.1"/>
    <property type="molecule type" value="Genomic_DNA"/>
</dbReference>
<protein>
    <recommendedName>
        <fullName evidence="3">non-reducing end alpha-L-arabinofuranosidase</fullName>
        <ecNumber evidence="3">3.2.1.55</ecNumber>
    </recommendedName>
</protein>
<evidence type="ECO:0000313" key="10">
    <source>
        <dbReference type="Proteomes" id="UP000583266"/>
    </source>
</evidence>
<name>A0A848GR89_9BACT</name>
<dbReference type="Gene3D" id="2.60.40.1180">
    <property type="entry name" value="Golgi alpha-mannosidase II"/>
    <property type="match status" value="1"/>
</dbReference>
<evidence type="ECO:0000256" key="1">
    <source>
        <dbReference type="ARBA" id="ARBA00001462"/>
    </source>
</evidence>
<comment type="similarity">
    <text evidence="2">Belongs to the glycosyl hydrolase 51 family.</text>
</comment>
<evidence type="ECO:0000256" key="4">
    <source>
        <dbReference type="ARBA" id="ARBA00022729"/>
    </source>
</evidence>
<dbReference type="PANTHER" id="PTHR31776">
    <property type="entry name" value="ALPHA-L-ARABINOFURANOSIDASE 1"/>
    <property type="match status" value="1"/>
</dbReference>
<evidence type="ECO:0000256" key="3">
    <source>
        <dbReference type="ARBA" id="ARBA00012670"/>
    </source>
</evidence>
<reference evidence="9 10" key="1">
    <citation type="submission" date="2020-04" db="EMBL/GenBank/DDBJ databases">
        <title>Chitinophaga sp. G-6-1-13 sp. nov., isolated from soil.</title>
        <authorList>
            <person name="Dahal R.H."/>
            <person name="Chaudhary D.K."/>
        </authorList>
    </citation>
    <scope>NUCLEOTIDE SEQUENCE [LARGE SCALE GENOMIC DNA]</scope>
    <source>
        <strain evidence="9 10">G-6-1-13</strain>
    </source>
</reference>
<dbReference type="RefSeq" id="WP_169226646.1">
    <property type="nucleotide sequence ID" value="NZ_JABBGC010000002.1"/>
</dbReference>
<dbReference type="AlphaFoldDB" id="A0A848GR89"/>
<feature type="domain" description="Alpha-L-arabinofuranosidase C-terminal" evidence="8">
    <location>
        <begin position="462"/>
        <end position="649"/>
    </location>
</feature>
<keyword evidence="10" id="KW-1185">Reference proteome</keyword>
<dbReference type="SUPFAM" id="SSF51445">
    <property type="entry name" value="(Trans)glycosidases"/>
    <property type="match status" value="1"/>
</dbReference>
<dbReference type="InterPro" id="IPR013780">
    <property type="entry name" value="Glyco_hydro_b"/>
</dbReference>
<dbReference type="Proteomes" id="UP000583266">
    <property type="component" value="Unassembled WGS sequence"/>
</dbReference>
<evidence type="ECO:0000256" key="6">
    <source>
        <dbReference type="ARBA" id="ARBA00023180"/>
    </source>
</evidence>
<dbReference type="InterPro" id="IPR008979">
    <property type="entry name" value="Galactose-bd-like_sf"/>
</dbReference>
<dbReference type="Gene3D" id="3.20.20.80">
    <property type="entry name" value="Glycosidases"/>
    <property type="match status" value="1"/>
</dbReference>
<sequence>MKIQPIIASLALMAGVYTSPSAAQQPLNFTVKAGEVKTTVSPGMWGIFFEDINFSADGGIYAELVKNRSFEFSSPLMGWTIPEGAVSNGQIMVVNRKDDNSSNPRFAKITLPAARPFTLVNEGFRGMGIKAGEQYHFSLYARQQPGSAVKFTVTLLDDAGKTIGTTTVSLDSNNWQLYKTGLTAAATAAKGKLQLTFTGTGVIDVDMISLFPQHTWKERSNGLRADLVQLLADLRPGFLRFPGGCIVEGRELVNRYQWKKTVGDVNEREVIINRWNNEFAHRAAPDYFQSFGLGFFEYFLLAEDIGASPLPILNCGMACQFNSAEVVAINELDPYIQDALDLIEFANGDVNTKWGALRAKMGHPAAFNLKMMGVGNEQWGPQYVERYTLFAKAIKNKYPEIRLVNSLGPGPSGDKFNFLNDTLRKLHADILDEHYYSSPEWFLSNASRYDSYDRKGPKIFAGEYAAHGKGTDGYHKNSWQSALTEAAFMTGLERNADVVEMASYAPLLAHVDGWQWAPDLIWFDNLRSYGTPNYYVQKLYANNKGTVVVPILKDNQVISGQDSVYASTVVDEQSGELVIKLVNASATAKPVAVAVEGVKGLAANGRLTILRSNDLQAINTLDKPLGISPEEKNIAIKGKTVRTEIAPWSFYVVRAKINK</sequence>
<evidence type="ECO:0000259" key="8">
    <source>
        <dbReference type="SMART" id="SM00813"/>
    </source>
</evidence>
<dbReference type="Gene3D" id="2.60.120.260">
    <property type="entry name" value="Galactose-binding domain-like"/>
    <property type="match status" value="1"/>
</dbReference>
<proteinExistence type="inferred from homology"/>
<comment type="catalytic activity">
    <reaction evidence="1">
        <text>Hydrolysis of terminal non-reducing alpha-L-arabinofuranoside residues in alpha-L-arabinosides.</text>
        <dbReference type="EC" id="3.2.1.55"/>
    </reaction>
</comment>
<keyword evidence="6" id="KW-0325">Glycoprotein</keyword>